<keyword evidence="3" id="KW-1185">Reference proteome</keyword>
<proteinExistence type="predicted"/>
<protein>
    <recommendedName>
        <fullName evidence="4">PE domain-containing protein</fullName>
    </recommendedName>
</protein>
<gene>
    <name evidence="2" type="ORF">LWC34_44040</name>
</gene>
<comment type="caution">
    <text evidence="2">The sequence shown here is derived from an EMBL/GenBank/DDBJ whole genome shotgun (WGS) entry which is preliminary data.</text>
</comment>
<dbReference type="Proteomes" id="UP001521150">
    <property type="component" value="Unassembled WGS sequence"/>
</dbReference>
<evidence type="ECO:0000313" key="2">
    <source>
        <dbReference type="EMBL" id="MCE7009735.1"/>
    </source>
</evidence>
<dbReference type="EMBL" id="JAJVCN010000004">
    <property type="protein sequence ID" value="MCE7009735.1"/>
    <property type="molecule type" value="Genomic_DNA"/>
</dbReference>
<organism evidence="2 3">
    <name type="scientific">Kibdelosporangium philippinense</name>
    <dbReference type="NCBI Taxonomy" id="211113"/>
    <lineage>
        <taxon>Bacteria</taxon>
        <taxon>Bacillati</taxon>
        <taxon>Actinomycetota</taxon>
        <taxon>Actinomycetes</taxon>
        <taxon>Pseudonocardiales</taxon>
        <taxon>Pseudonocardiaceae</taxon>
        <taxon>Kibdelosporangium</taxon>
    </lineage>
</organism>
<evidence type="ECO:0000256" key="1">
    <source>
        <dbReference type="SAM" id="Coils"/>
    </source>
</evidence>
<sequence length="144" mass="15178">MYVDEGGGGGQRSVDWGDIGKGIGSIGASMDAFAGAAASGGFEVNETGGQALLNAIRGMKRWVDRQQMGLLDIAQRLPLGGSHAAQVISPYVQQVAIDDQGFLTQLAQFSESLEKAEKGIETAMANYRATEEAKRSAFRGIEPV</sequence>
<feature type="coiled-coil region" evidence="1">
    <location>
        <begin position="106"/>
        <end position="133"/>
    </location>
</feature>
<accession>A0ABS8ZPQ3</accession>
<evidence type="ECO:0000313" key="3">
    <source>
        <dbReference type="Proteomes" id="UP001521150"/>
    </source>
</evidence>
<keyword evidence="1" id="KW-0175">Coiled coil</keyword>
<name>A0ABS8ZPQ3_9PSEU</name>
<reference evidence="2 3" key="1">
    <citation type="submission" date="2021-12" db="EMBL/GenBank/DDBJ databases">
        <title>Genome sequence of Kibdelosporangium philippinense ATCC 49844.</title>
        <authorList>
            <person name="Fedorov E.A."/>
            <person name="Omeragic M."/>
            <person name="Shalygina K.F."/>
            <person name="Maclea K.S."/>
        </authorList>
    </citation>
    <scope>NUCLEOTIDE SEQUENCE [LARGE SCALE GENOMIC DNA]</scope>
    <source>
        <strain evidence="2 3">ATCC 49844</strain>
    </source>
</reference>
<evidence type="ECO:0008006" key="4">
    <source>
        <dbReference type="Google" id="ProtNLM"/>
    </source>
</evidence>
<dbReference type="RefSeq" id="WP_233731251.1">
    <property type="nucleotide sequence ID" value="NZ_JAJVCN010000004.1"/>
</dbReference>